<feature type="transmembrane region" description="Helical" evidence="15">
    <location>
        <begin position="176"/>
        <end position="203"/>
    </location>
</feature>
<evidence type="ECO:0000313" key="19">
    <source>
        <dbReference type="Proteomes" id="UP000001208"/>
    </source>
</evidence>
<dbReference type="FunFam" id="3.30.565.10:FF:000023">
    <property type="entry name" value="PAS domain-containing sensor histidine kinase"/>
    <property type="match status" value="1"/>
</dbReference>
<evidence type="ECO:0000256" key="6">
    <source>
        <dbReference type="ARBA" id="ARBA00022553"/>
    </source>
</evidence>
<evidence type="ECO:0000259" key="17">
    <source>
        <dbReference type="PROSITE" id="PS50885"/>
    </source>
</evidence>
<dbReference type="InterPro" id="IPR050398">
    <property type="entry name" value="HssS/ArlS-like"/>
</dbReference>
<evidence type="ECO:0000256" key="13">
    <source>
        <dbReference type="ARBA" id="ARBA00023012"/>
    </source>
</evidence>
<dbReference type="GO" id="GO:0005886">
    <property type="term" value="C:plasma membrane"/>
    <property type="evidence" value="ECO:0007669"/>
    <property type="project" value="UniProtKB-SubCell"/>
</dbReference>
<dbReference type="InterPro" id="IPR004358">
    <property type="entry name" value="Sig_transdc_His_kin-like_C"/>
</dbReference>
<gene>
    <name evidence="18" type="ordered locus">Ctha_2242</name>
</gene>
<dbReference type="GO" id="GO:0045121">
    <property type="term" value="C:membrane raft"/>
    <property type="evidence" value="ECO:0007669"/>
    <property type="project" value="UniProtKB-SubCell"/>
</dbReference>
<keyword evidence="12 15" id="KW-1133">Transmembrane helix</keyword>
<keyword evidence="14 15" id="KW-0472">Membrane</keyword>
<comment type="subcellular location">
    <subcellularLocation>
        <location evidence="3">Cell membrane</location>
        <topology evidence="3">Multi-pass membrane protein</topology>
    </subcellularLocation>
    <subcellularLocation>
        <location evidence="2">Membrane raft</location>
        <topology evidence="2">Multi-pass membrane protein</topology>
    </subcellularLocation>
</comment>
<feature type="domain" description="Histidine kinase" evidence="16">
    <location>
        <begin position="268"/>
        <end position="488"/>
    </location>
</feature>
<evidence type="ECO:0000256" key="14">
    <source>
        <dbReference type="ARBA" id="ARBA00023136"/>
    </source>
</evidence>
<comment type="catalytic activity">
    <reaction evidence="1">
        <text>ATP + protein L-histidine = ADP + protein N-phospho-L-histidine.</text>
        <dbReference type="EC" id="2.7.13.3"/>
    </reaction>
</comment>
<dbReference type="GO" id="GO:0000155">
    <property type="term" value="F:phosphorelay sensor kinase activity"/>
    <property type="evidence" value="ECO:0007669"/>
    <property type="project" value="InterPro"/>
</dbReference>
<accession>B3QW39</accession>
<evidence type="ECO:0000256" key="15">
    <source>
        <dbReference type="SAM" id="Phobius"/>
    </source>
</evidence>
<dbReference type="Proteomes" id="UP000001208">
    <property type="component" value="Chromosome"/>
</dbReference>
<dbReference type="EC" id="2.7.13.3" evidence="4"/>
<dbReference type="PROSITE" id="PS50109">
    <property type="entry name" value="HIS_KIN"/>
    <property type="match status" value="1"/>
</dbReference>
<dbReference type="SMART" id="SM00388">
    <property type="entry name" value="HisKA"/>
    <property type="match status" value="1"/>
</dbReference>
<dbReference type="InterPro" id="IPR003660">
    <property type="entry name" value="HAMP_dom"/>
</dbReference>
<dbReference type="CDD" id="cd06225">
    <property type="entry name" value="HAMP"/>
    <property type="match status" value="1"/>
</dbReference>
<dbReference type="SUPFAM" id="SSF47384">
    <property type="entry name" value="Homodimeric domain of signal transducing histidine kinase"/>
    <property type="match status" value="1"/>
</dbReference>
<evidence type="ECO:0000256" key="4">
    <source>
        <dbReference type="ARBA" id="ARBA00012438"/>
    </source>
</evidence>
<keyword evidence="13" id="KW-0902">Two-component regulatory system</keyword>
<evidence type="ECO:0000256" key="3">
    <source>
        <dbReference type="ARBA" id="ARBA00004651"/>
    </source>
</evidence>
<dbReference type="InterPro" id="IPR003594">
    <property type="entry name" value="HATPase_dom"/>
</dbReference>
<dbReference type="InterPro" id="IPR036890">
    <property type="entry name" value="HATPase_C_sf"/>
</dbReference>
<keyword evidence="7 18" id="KW-0808">Transferase</keyword>
<evidence type="ECO:0000256" key="12">
    <source>
        <dbReference type="ARBA" id="ARBA00022989"/>
    </source>
</evidence>
<evidence type="ECO:0000256" key="10">
    <source>
        <dbReference type="ARBA" id="ARBA00022777"/>
    </source>
</evidence>
<evidence type="ECO:0000256" key="2">
    <source>
        <dbReference type="ARBA" id="ARBA00004314"/>
    </source>
</evidence>
<feature type="domain" description="HAMP" evidence="17">
    <location>
        <begin position="201"/>
        <end position="253"/>
    </location>
</feature>
<evidence type="ECO:0000313" key="18">
    <source>
        <dbReference type="EMBL" id="ACF14693.1"/>
    </source>
</evidence>
<evidence type="ECO:0000256" key="5">
    <source>
        <dbReference type="ARBA" id="ARBA00022475"/>
    </source>
</evidence>
<evidence type="ECO:0000256" key="7">
    <source>
        <dbReference type="ARBA" id="ARBA00022679"/>
    </source>
</evidence>
<dbReference type="eggNOG" id="COG2205">
    <property type="taxonomic scope" value="Bacteria"/>
</dbReference>
<dbReference type="PANTHER" id="PTHR45528">
    <property type="entry name" value="SENSOR HISTIDINE KINASE CPXA"/>
    <property type="match status" value="1"/>
</dbReference>
<name>B3QW39_CHLT3</name>
<dbReference type="InterPro" id="IPR005467">
    <property type="entry name" value="His_kinase_dom"/>
</dbReference>
<keyword evidence="5" id="KW-1003">Cell membrane</keyword>
<dbReference type="Pfam" id="PF00512">
    <property type="entry name" value="HisKA"/>
    <property type="match status" value="1"/>
</dbReference>
<dbReference type="PANTHER" id="PTHR45528:SF1">
    <property type="entry name" value="SENSOR HISTIDINE KINASE CPXA"/>
    <property type="match status" value="1"/>
</dbReference>
<dbReference type="Gene3D" id="3.30.565.10">
    <property type="entry name" value="Histidine kinase-like ATPase, C-terminal domain"/>
    <property type="match status" value="1"/>
</dbReference>
<dbReference type="CDD" id="cd00075">
    <property type="entry name" value="HATPase"/>
    <property type="match status" value="1"/>
</dbReference>
<keyword evidence="6" id="KW-0597">Phosphoprotein</keyword>
<dbReference type="KEGG" id="cts:Ctha_2242"/>
<evidence type="ECO:0000256" key="8">
    <source>
        <dbReference type="ARBA" id="ARBA00022692"/>
    </source>
</evidence>
<dbReference type="AlphaFoldDB" id="B3QW39"/>
<protein>
    <recommendedName>
        <fullName evidence="4">histidine kinase</fullName>
        <ecNumber evidence="4">2.7.13.3</ecNumber>
    </recommendedName>
</protein>
<dbReference type="Pfam" id="PF02518">
    <property type="entry name" value="HATPase_c"/>
    <property type="match status" value="1"/>
</dbReference>
<dbReference type="PROSITE" id="PS50885">
    <property type="entry name" value="HAMP"/>
    <property type="match status" value="1"/>
</dbReference>
<proteinExistence type="predicted"/>
<evidence type="ECO:0000256" key="1">
    <source>
        <dbReference type="ARBA" id="ARBA00000085"/>
    </source>
</evidence>
<dbReference type="Pfam" id="PF00672">
    <property type="entry name" value="HAMP"/>
    <property type="match status" value="1"/>
</dbReference>
<keyword evidence="10 18" id="KW-0418">Kinase</keyword>
<keyword evidence="9" id="KW-0547">Nucleotide-binding</keyword>
<organism evidence="18 19">
    <name type="scientific">Chloroherpeton thalassium (strain ATCC 35110 / GB-78)</name>
    <dbReference type="NCBI Taxonomy" id="517418"/>
    <lineage>
        <taxon>Bacteria</taxon>
        <taxon>Pseudomonadati</taxon>
        <taxon>Chlorobiota</taxon>
        <taxon>Chlorobiia</taxon>
        <taxon>Chlorobiales</taxon>
        <taxon>Chloroherpetonaceae</taxon>
        <taxon>Chloroherpeton</taxon>
    </lineage>
</organism>
<dbReference type="SUPFAM" id="SSF55874">
    <property type="entry name" value="ATPase domain of HSP90 chaperone/DNA topoisomerase II/histidine kinase"/>
    <property type="match status" value="1"/>
</dbReference>
<dbReference type="PRINTS" id="PR00344">
    <property type="entry name" value="BCTRLSENSOR"/>
</dbReference>
<dbReference type="OrthoDB" id="9813151at2"/>
<dbReference type="GO" id="GO:0005524">
    <property type="term" value="F:ATP binding"/>
    <property type="evidence" value="ECO:0007669"/>
    <property type="project" value="UniProtKB-KW"/>
</dbReference>
<reference evidence="18 19" key="1">
    <citation type="submission" date="2008-06" db="EMBL/GenBank/DDBJ databases">
        <title>Complete sequence of Chloroherpeton thalassium ATCC 35110.</title>
        <authorList>
            <consortium name="US DOE Joint Genome Institute"/>
            <person name="Lucas S."/>
            <person name="Copeland A."/>
            <person name="Lapidus A."/>
            <person name="Glavina del Rio T."/>
            <person name="Dalin E."/>
            <person name="Tice H."/>
            <person name="Bruce D."/>
            <person name="Goodwin L."/>
            <person name="Pitluck S."/>
            <person name="Schmutz J."/>
            <person name="Larimer F."/>
            <person name="Land M."/>
            <person name="Hauser L."/>
            <person name="Kyrpides N."/>
            <person name="Mikhailova N."/>
            <person name="Liu Z."/>
            <person name="Li T."/>
            <person name="Zhao F."/>
            <person name="Overmann J."/>
            <person name="Bryant D.A."/>
            <person name="Richardson P."/>
        </authorList>
    </citation>
    <scope>NUCLEOTIDE SEQUENCE [LARGE SCALE GENOMIC DNA]</scope>
    <source>
        <strain evidence="19">ATCC 35110 / GB-78</strain>
    </source>
</reference>
<dbReference type="FunFam" id="1.10.287.130:FF:000001">
    <property type="entry name" value="Two-component sensor histidine kinase"/>
    <property type="match status" value="1"/>
</dbReference>
<sequence>MIFKSLQFKLSVLFVAILIMMSAGYIYTATQSTGLYLAETTQKLHQNLAATIADQIDIDRKTNYINEAQVLDIFDNAKRYNPTIGVYLVDLTGKVKVFSSGCSVEEPSVSIKKIETFLKGDQQFPIFGDDPVDPSTPRIFSAHLIKTGDETPLAYLYVTLGCVSAASTEAMIAHSYALRILVVSLVVALLAAMLIGLAMIALLTKDLWRFVTFIQKIQGGDFSKRIHVSSSSELKALANAFNEMAAKIEHTMNLLKENEKLLREFIANISHDLRTPLASIEGYMETIILKKHLLSEKEKQQYFNTILKNTRTLNRLVNQLLDLSKLEARQVKLKPEPFSITELIQDVMLKFNPQATASNISLNAHFPSHTPFVFADLGLIDRVLQNLIGNAFNHTEENGCIDVEIEMLDEYTMYVRVQDTGKGIAPEDLKHIFDRFYQGDKVRSKHKSGAGLGLTIAKKIMELHHSTLDVESTLGVGTTFSFKLPVYVRVAECNKLLQDN</sequence>
<dbReference type="CDD" id="cd00082">
    <property type="entry name" value="HisKA"/>
    <property type="match status" value="1"/>
</dbReference>
<dbReference type="InterPro" id="IPR003661">
    <property type="entry name" value="HisK_dim/P_dom"/>
</dbReference>
<keyword evidence="19" id="KW-1185">Reference proteome</keyword>
<dbReference type="Gene3D" id="6.10.340.10">
    <property type="match status" value="1"/>
</dbReference>
<dbReference type="RefSeq" id="WP_012500776.1">
    <property type="nucleotide sequence ID" value="NC_011026.1"/>
</dbReference>
<evidence type="ECO:0000256" key="11">
    <source>
        <dbReference type="ARBA" id="ARBA00022840"/>
    </source>
</evidence>
<dbReference type="HOGENOM" id="CLU_000445_89_6_10"/>
<dbReference type="SMART" id="SM00304">
    <property type="entry name" value="HAMP"/>
    <property type="match status" value="1"/>
</dbReference>
<dbReference type="EMBL" id="CP001100">
    <property type="protein sequence ID" value="ACF14693.1"/>
    <property type="molecule type" value="Genomic_DNA"/>
</dbReference>
<dbReference type="Gene3D" id="1.10.287.130">
    <property type="match status" value="1"/>
</dbReference>
<evidence type="ECO:0000259" key="16">
    <source>
        <dbReference type="PROSITE" id="PS50109"/>
    </source>
</evidence>
<dbReference type="STRING" id="517418.Ctha_2242"/>
<evidence type="ECO:0000256" key="9">
    <source>
        <dbReference type="ARBA" id="ARBA00022741"/>
    </source>
</evidence>
<keyword evidence="11" id="KW-0067">ATP-binding</keyword>
<dbReference type="SUPFAM" id="SSF158472">
    <property type="entry name" value="HAMP domain-like"/>
    <property type="match status" value="1"/>
</dbReference>
<dbReference type="InterPro" id="IPR036097">
    <property type="entry name" value="HisK_dim/P_sf"/>
</dbReference>
<keyword evidence="8 15" id="KW-0812">Transmembrane</keyword>
<dbReference type="SMART" id="SM00387">
    <property type="entry name" value="HATPase_c"/>
    <property type="match status" value="1"/>
</dbReference>